<evidence type="ECO:0000313" key="1">
    <source>
        <dbReference type="EMBL" id="GJD88144.1"/>
    </source>
</evidence>
<evidence type="ECO:0000313" key="3">
    <source>
        <dbReference type="Proteomes" id="UP001055247"/>
    </source>
</evidence>
<proteinExistence type="predicted"/>
<comment type="caution">
    <text evidence="1">The sequence shown here is derived from an EMBL/GenBank/DDBJ whole genome shotgun (WGS) entry which is preliminary data.</text>
</comment>
<gene>
    <name evidence="1" type="ORF">BHAOGJBA_1657</name>
    <name evidence="2" type="ORF">BHAOGJBA_5195</name>
</gene>
<keyword evidence="3" id="KW-1185">Reference proteome</keyword>
<protein>
    <submittedName>
        <fullName evidence="1">Uncharacterized protein</fullName>
    </submittedName>
</protein>
<sequence length="37" mass="3883">MALAFGLLIVALVLVGSLWIMAHLNGTMMPMSPRLGG</sequence>
<name>A0AAV4ZI44_9HYPH</name>
<reference evidence="1" key="1">
    <citation type="journal article" date="2016" name="Front. Microbiol.">
        <title>Genome Sequence of the Piezophilic, Mesophilic Sulfate-Reducing Bacterium Desulfovibrio indicus J2T.</title>
        <authorList>
            <person name="Cao J."/>
            <person name="Maignien L."/>
            <person name="Shao Z."/>
            <person name="Alain K."/>
            <person name="Jebbar M."/>
        </authorList>
    </citation>
    <scope>NUCLEOTIDE SEQUENCE</scope>
    <source>
        <strain evidence="1">DSM 16372</strain>
    </source>
</reference>
<dbReference type="EMBL" id="BPQO01000030">
    <property type="protein sequence ID" value="GJD91647.1"/>
    <property type="molecule type" value="Genomic_DNA"/>
</dbReference>
<accession>A0AAV4ZI44</accession>
<evidence type="ECO:0000313" key="2">
    <source>
        <dbReference type="EMBL" id="GJD91647.1"/>
    </source>
</evidence>
<dbReference type="AlphaFoldDB" id="A0AAV4ZI44"/>
<organism evidence="1 3">
    <name type="scientific">Methylobacterium hispanicum</name>
    <dbReference type="NCBI Taxonomy" id="270350"/>
    <lineage>
        <taxon>Bacteria</taxon>
        <taxon>Pseudomonadati</taxon>
        <taxon>Pseudomonadota</taxon>
        <taxon>Alphaproteobacteria</taxon>
        <taxon>Hyphomicrobiales</taxon>
        <taxon>Methylobacteriaceae</taxon>
        <taxon>Methylobacterium</taxon>
    </lineage>
</organism>
<dbReference type="EMBL" id="BPQO01000006">
    <property type="protein sequence ID" value="GJD88144.1"/>
    <property type="molecule type" value="Genomic_DNA"/>
</dbReference>
<reference evidence="1" key="2">
    <citation type="submission" date="2021-08" db="EMBL/GenBank/DDBJ databases">
        <authorList>
            <person name="Tani A."/>
            <person name="Ola A."/>
            <person name="Ogura Y."/>
            <person name="Katsura K."/>
            <person name="Hayashi T."/>
        </authorList>
    </citation>
    <scope>NUCLEOTIDE SEQUENCE</scope>
    <source>
        <strain evidence="1">DSM 16372</strain>
    </source>
</reference>
<dbReference type="Proteomes" id="UP001055247">
    <property type="component" value="Unassembled WGS sequence"/>
</dbReference>